<keyword evidence="3" id="KW-1185">Reference proteome</keyword>
<dbReference type="SUPFAM" id="SSF53271">
    <property type="entry name" value="PRTase-like"/>
    <property type="match status" value="1"/>
</dbReference>
<dbReference type="EMBL" id="WIGN01000323">
    <property type="protein sequence ID" value="KAF6799450.1"/>
    <property type="molecule type" value="Genomic_DNA"/>
</dbReference>
<dbReference type="InterPro" id="IPR000836">
    <property type="entry name" value="PRTase_dom"/>
</dbReference>
<dbReference type="InterPro" id="IPR029057">
    <property type="entry name" value="PRTase-like"/>
</dbReference>
<evidence type="ECO:0000313" key="2">
    <source>
        <dbReference type="EMBL" id="KAF6799450.1"/>
    </source>
</evidence>
<gene>
    <name evidence="2" type="ORF">CSOJ01_12512</name>
</gene>
<proteinExistence type="predicted"/>
<dbReference type="Proteomes" id="UP000652219">
    <property type="component" value="Unassembled WGS sequence"/>
</dbReference>
<feature type="domain" description="Phosphoribosyltransferase" evidence="1">
    <location>
        <begin position="90"/>
        <end position="182"/>
    </location>
</feature>
<evidence type="ECO:0000259" key="1">
    <source>
        <dbReference type="Pfam" id="PF14681"/>
    </source>
</evidence>
<reference evidence="2 3" key="1">
    <citation type="journal article" date="2020" name="Phytopathology">
        <title>Genome Sequence Resources of Colletotrichum truncatum, C. plurivorum, C. musicola, and C. sojae: Four Species Pathogenic to Soybean (Glycine max).</title>
        <authorList>
            <person name="Rogerio F."/>
            <person name="Boufleur T.R."/>
            <person name="Ciampi-Guillardi M."/>
            <person name="Sukno S.A."/>
            <person name="Thon M.R."/>
            <person name="Massola Junior N.S."/>
            <person name="Baroncelli R."/>
        </authorList>
    </citation>
    <scope>NUCLEOTIDE SEQUENCE [LARGE SCALE GENOMIC DNA]</scope>
    <source>
        <strain evidence="2 3">LFN0009</strain>
    </source>
</reference>
<name>A0A8H6IUR7_9PEZI</name>
<organism evidence="2 3">
    <name type="scientific">Colletotrichum sojae</name>
    <dbReference type="NCBI Taxonomy" id="2175907"/>
    <lineage>
        <taxon>Eukaryota</taxon>
        <taxon>Fungi</taxon>
        <taxon>Dikarya</taxon>
        <taxon>Ascomycota</taxon>
        <taxon>Pezizomycotina</taxon>
        <taxon>Sordariomycetes</taxon>
        <taxon>Hypocreomycetidae</taxon>
        <taxon>Glomerellales</taxon>
        <taxon>Glomerellaceae</taxon>
        <taxon>Colletotrichum</taxon>
        <taxon>Colletotrichum orchidearum species complex</taxon>
    </lineage>
</organism>
<comment type="caution">
    <text evidence="2">The sequence shown here is derived from an EMBL/GenBank/DDBJ whole genome shotgun (WGS) entry which is preliminary data.</text>
</comment>
<dbReference type="Gene3D" id="3.40.50.2020">
    <property type="match status" value="1"/>
</dbReference>
<accession>A0A8H6IUR7</accession>
<protein>
    <recommendedName>
        <fullName evidence="1">Phosphoribosyltransferase domain-containing protein</fullName>
    </recommendedName>
</protein>
<dbReference type="AlphaFoldDB" id="A0A8H6IUR7"/>
<dbReference type="Pfam" id="PF14681">
    <property type="entry name" value="UPRTase"/>
    <property type="match status" value="1"/>
</dbReference>
<sequence>MSQLASPVIDVAESQEVDEIFSVFCSTSSSPKAMQDAVHLLTRHVVSAAMKFDTTLDHTTLIPVLRGGLPMFTKGSDCVIVDWSGRRPFPQAPGDGRLIVLDTVIATGDTVAKLCDELWELSGRRERSVVVMCCYVAPSALVRLSRHLVVQYIVVARRAEGCDVAGYLVPTANGDIGDKLFGEKEECTTDAVSPGCYGPLGRPALLERNAG</sequence>
<evidence type="ECO:0000313" key="3">
    <source>
        <dbReference type="Proteomes" id="UP000652219"/>
    </source>
</evidence>